<comment type="catalytic activity">
    <reaction evidence="7">
        <text>adenosine + H2O + H(+) = inosine + NH4(+)</text>
        <dbReference type="Rhea" id="RHEA:24408"/>
        <dbReference type="ChEBI" id="CHEBI:15377"/>
        <dbReference type="ChEBI" id="CHEBI:15378"/>
        <dbReference type="ChEBI" id="CHEBI:16335"/>
        <dbReference type="ChEBI" id="CHEBI:17596"/>
        <dbReference type="ChEBI" id="CHEBI:28938"/>
        <dbReference type="EC" id="3.5.4.4"/>
    </reaction>
    <physiologicalReaction direction="left-to-right" evidence="7">
        <dbReference type="Rhea" id="RHEA:24409"/>
    </physiologicalReaction>
</comment>
<feature type="domain" description="Adenosine deaminase" evidence="10">
    <location>
        <begin position="7"/>
        <end position="332"/>
    </location>
</feature>
<dbReference type="CDD" id="cd01320">
    <property type="entry name" value="ADA"/>
    <property type="match status" value="1"/>
</dbReference>
<dbReference type="InterPro" id="IPR028893">
    <property type="entry name" value="A_deaminase"/>
</dbReference>
<keyword evidence="4 9" id="KW-0862">Zinc</keyword>
<evidence type="ECO:0000259" key="10">
    <source>
        <dbReference type="Pfam" id="PF00962"/>
    </source>
</evidence>
<comment type="caution">
    <text evidence="11">The sequence shown here is derived from an EMBL/GenBank/DDBJ whole genome shotgun (WGS) entry which is preliminary data.</text>
</comment>
<name>A0A7X0VSX0_9CLOT</name>
<comment type="catalytic activity">
    <reaction evidence="8">
        <text>2'-deoxyadenosine + H2O + H(+) = 2'-deoxyinosine + NH4(+)</text>
        <dbReference type="Rhea" id="RHEA:28190"/>
        <dbReference type="ChEBI" id="CHEBI:15377"/>
        <dbReference type="ChEBI" id="CHEBI:15378"/>
        <dbReference type="ChEBI" id="CHEBI:17256"/>
        <dbReference type="ChEBI" id="CHEBI:28938"/>
        <dbReference type="ChEBI" id="CHEBI:28997"/>
        <dbReference type="EC" id="3.5.4.4"/>
    </reaction>
    <physiologicalReaction direction="left-to-right" evidence="8">
        <dbReference type="Rhea" id="RHEA:28191"/>
    </physiologicalReaction>
</comment>
<feature type="binding site" evidence="9">
    <location>
        <position position="12"/>
    </location>
    <ligand>
        <name>Zn(2+)</name>
        <dbReference type="ChEBI" id="CHEBI:29105"/>
        <note>catalytic</note>
    </ligand>
</feature>
<evidence type="ECO:0000256" key="6">
    <source>
        <dbReference type="ARBA" id="ARBA00031852"/>
    </source>
</evidence>
<dbReference type="Gene3D" id="3.20.20.140">
    <property type="entry name" value="Metal-dependent hydrolases"/>
    <property type="match status" value="1"/>
</dbReference>
<reference evidence="11 12" key="1">
    <citation type="submission" date="2020-08" db="EMBL/GenBank/DDBJ databases">
        <title>Clostridia isolated from Swiss meat.</title>
        <authorList>
            <person name="Wambui J."/>
            <person name="Stevens M.J.A."/>
            <person name="Stephan R."/>
        </authorList>
    </citation>
    <scope>NUCLEOTIDE SEQUENCE [LARGE SCALE GENOMIC DNA]</scope>
    <source>
        <strain evidence="11 12">CM001</strain>
    </source>
</reference>
<keyword evidence="2 9" id="KW-0479">Metal-binding</keyword>
<feature type="site" description="Important for catalytic activity" evidence="9">
    <location>
        <position position="221"/>
    </location>
</feature>
<gene>
    <name evidence="9" type="primary">add</name>
    <name evidence="11" type="ORF">H7E68_09725</name>
</gene>
<feature type="active site" description="Proton donor" evidence="9">
    <location>
        <position position="200"/>
    </location>
</feature>
<evidence type="ECO:0000256" key="7">
    <source>
        <dbReference type="ARBA" id="ARBA00047989"/>
    </source>
</evidence>
<dbReference type="EC" id="3.5.4.4" evidence="1 9"/>
<feature type="binding site" evidence="9">
    <location>
        <position position="170"/>
    </location>
    <ligand>
        <name>substrate</name>
    </ligand>
</feature>
<dbReference type="GO" id="GO:0009168">
    <property type="term" value="P:purine ribonucleoside monophosphate biosynthetic process"/>
    <property type="evidence" value="ECO:0007669"/>
    <property type="project" value="UniProtKB-UniRule"/>
</dbReference>
<evidence type="ECO:0000256" key="1">
    <source>
        <dbReference type="ARBA" id="ARBA00012784"/>
    </source>
</evidence>
<proteinExistence type="inferred from homology"/>
<comment type="caution">
    <text evidence="9">Lacks conserved residue(s) required for the propagation of feature annotation.</text>
</comment>
<comment type="function">
    <text evidence="9">Catalyzes the hydrolytic deamination of adenosine and 2-deoxyadenosine.</text>
</comment>
<evidence type="ECO:0000256" key="5">
    <source>
        <dbReference type="ARBA" id="ARBA00023080"/>
    </source>
</evidence>
<dbReference type="EMBL" id="JACKWY010000004">
    <property type="protein sequence ID" value="MBB6715006.1"/>
    <property type="molecule type" value="Genomic_DNA"/>
</dbReference>
<dbReference type="GO" id="GO:0008270">
    <property type="term" value="F:zinc ion binding"/>
    <property type="evidence" value="ECO:0007669"/>
    <property type="project" value="UniProtKB-UniRule"/>
</dbReference>
<feature type="binding site" evidence="9">
    <location>
        <position position="14"/>
    </location>
    <ligand>
        <name>Zn(2+)</name>
        <dbReference type="ChEBI" id="CHEBI:29105"/>
        <note>catalytic</note>
    </ligand>
</feature>
<dbReference type="GO" id="GO:0009117">
    <property type="term" value="P:nucleotide metabolic process"/>
    <property type="evidence" value="ECO:0007669"/>
    <property type="project" value="UniProtKB-KW"/>
</dbReference>
<protein>
    <recommendedName>
        <fullName evidence="1 9">Adenosine deaminase</fullName>
        <ecNumber evidence="1 9">3.5.4.4</ecNumber>
    </recommendedName>
    <alternativeName>
        <fullName evidence="6 9">Adenosine aminohydrolase</fullName>
    </alternativeName>
</protein>
<dbReference type="Proteomes" id="UP000585258">
    <property type="component" value="Unassembled WGS sequence"/>
</dbReference>
<dbReference type="SUPFAM" id="SSF51556">
    <property type="entry name" value="Metallo-dependent hydrolases"/>
    <property type="match status" value="1"/>
</dbReference>
<dbReference type="InterPro" id="IPR001365">
    <property type="entry name" value="A_deaminase_dom"/>
</dbReference>
<feature type="binding site" evidence="9">
    <location>
        <position position="197"/>
    </location>
    <ligand>
        <name>Zn(2+)</name>
        <dbReference type="ChEBI" id="CHEBI:29105"/>
        <note>catalytic</note>
    </ligand>
</feature>
<dbReference type="GO" id="GO:0043103">
    <property type="term" value="P:hypoxanthine salvage"/>
    <property type="evidence" value="ECO:0007669"/>
    <property type="project" value="TreeGrafter"/>
</dbReference>
<dbReference type="Pfam" id="PF00962">
    <property type="entry name" value="A_deaminase"/>
    <property type="match status" value="1"/>
</dbReference>
<dbReference type="RefSeq" id="WP_185164436.1">
    <property type="nucleotide sequence ID" value="NZ_JACKWY010000004.1"/>
</dbReference>
<evidence type="ECO:0000256" key="3">
    <source>
        <dbReference type="ARBA" id="ARBA00022801"/>
    </source>
</evidence>
<organism evidence="11 12">
    <name type="scientific">Clostridium gasigenes</name>
    <dbReference type="NCBI Taxonomy" id="94869"/>
    <lineage>
        <taxon>Bacteria</taxon>
        <taxon>Bacillati</taxon>
        <taxon>Bacillota</taxon>
        <taxon>Clostridia</taxon>
        <taxon>Eubacteriales</taxon>
        <taxon>Clostridiaceae</taxon>
        <taxon>Clostridium</taxon>
    </lineage>
</organism>
<dbReference type="PANTHER" id="PTHR11409">
    <property type="entry name" value="ADENOSINE DEAMINASE"/>
    <property type="match status" value="1"/>
</dbReference>
<accession>A0A7X0VSX0</accession>
<feature type="binding site" evidence="9">
    <location>
        <position position="278"/>
    </location>
    <ligand>
        <name>Zn(2+)</name>
        <dbReference type="ChEBI" id="CHEBI:29105"/>
        <note>catalytic</note>
    </ligand>
</feature>
<keyword evidence="5 9" id="KW-0546">Nucleotide metabolism</keyword>
<feature type="binding site" evidence="9">
    <location>
        <position position="16"/>
    </location>
    <ligand>
        <name>substrate</name>
    </ligand>
</feature>
<dbReference type="PANTHER" id="PTHR11409:SF43">
    <property type="entry name" value="ADENOSINE DEAMINASE"/>
    <property type="match status" value="1"/>
</dbReference>
<dbReference type="NCBIfam" id="TIGR01430">
    <property type="entry name" value="aden_deam"/>
    <property type="match status" value="1"/>
</dbReference>
<comment type="cofactor">
    <cofactor evidence="9">
        <name>Zn(2+)</name>
        <dbReference type="ChEBI" id="CHEBI:29105"/>
    </cofactor>
    <text evidence="9">Binds 1 zinc ion per subunit.</text>
</comment>
<dbReference type="GO" id="GO:0004000">
    <property type="term" value="F:adenosine deaminase activity"/>
    <property type="evidence" value="ECO:0007669"/>
    <property type="project" value="UniProtKB-UniRule"/>
</dbReference>
<dbReference type="GO" id="GO:0046103">
    <property type="term" value="P:inosine biosynthetic process"/>
    <property type="evidence" value="ECO:0007669"/>
    <property type="project" value="TreeGrafter"/>
</dbReference>
<dbReference type="InterPro" id="IPR032466">
    <property type="entry name" value="Metal_Hydrolase"/>
</dbReference>
<dbReference type="GO" id="GO:0005829">
    <property type="term" value="C:cytosol"/>
    <property type="evidence" value="ECO:0007669"/>
    <property type="project" value="TreeGrafter"/>
</dbReference>
<evidence type="ECO:0000256" key="9">
    <source>
        <dbReference type="HAMAP-Rule" id="MF_00540"/>
    </source>
</evidence>
<evidence type="ECO:0000256" key="2">
    <source>
        <dbReference type="ARBA" id="ARBA00022723"/>
    </source>
</evidence>
<comment type="similarity">
    <text evidence="9">Belongs to the metallo-dependent hydrolases superfamily. Adenosine and AMP deaminases family. Adenosine deaminase subfamily.</text>
</comment>
<feature type="binding site" evidence="9">
    <location>
        <position position="14"/>
    </location>
    <ligand>
        <name>substrate</name>
    </ligand>
</feature>
<evidence type="ECO:0000313" key="11">
    <source>
        <dbReference type="EMBL" id="MBB6715006.1"/>
    </source>
</evidence>
<keyword evidence="3 9" id="KW-0378">Hydrolase</keyword>
<evidence type="ECO:0000256" key="4">
    <source>
        <dbReference type="ARBA" id="ARBA00022833"/>
    </source>
</evidence>
<sequence length="341" mass="38057">MNFFNLPKIELHCHLDGSVRAETIIDIAKKDGITISSFNIDVIKNQITAPSECTSLDDYLKSFSLPNLVMQSKENIKRITFELYEDASKENVKYMEVRFAPLLHTAKGLTIDEIIGSVIEGIKSAENIYDIKGNVILSCMRTMSSANALEVIEKGKKFLGKGVVAVDLAGPEKAGFAAEYVDAIKVARDYGYRVTIHAGETGIGKNVLDAVELLGAERIGHGVYINDCIEAYNIVKAKNIVLEICPTSNVQTKAVQEYKSHPIHKFYNDGIKITINTDNRTVSDTDMTKECQSIYDTFNITQEDYKQIYLNSVNATFTTEDVKEWLKDKLTESIKNNKPTC</sequence>
<dbReference type="AlphaFoldDB" id="A0A7X0VSX0"/>
<evidence type="ECO:0000313" key="12">
    <source>
        <dbReference type="Proteomes" id="UP000585258"/>
    </source>
</evidence>
<dbReference type="InterPro" id="IPR006330">
    <property type="entry name" value="Ado/ade_deaminase"/>
</dbReference>
<dbReference type="HAMAP" id="MF_00540">
    <property type="entry name" value="A_deaminase"/>
    <property type="match status" value="1"/>
</dbReference>
<dbReference type="GO" id="GO:0006154">
    <property type="term" value="P:adenosine catabolic process"/>
    <property type="evidence" value="ECO:0007669"/>
    <property type="project" value="TreeGrafter"/>
</dbReference>
<evidence type="ECO:0000256" key="8">
    <source>
        <dbReference type="ARBA" id="ARBA00049213"/>
    </source>
</evidence>